<evidence type="ECO:0000256" key="3">
    <source>
        <dbReference type="SAM" id="SignalP"/>
    </source>
</evidence>
<feature type="domain" description="SbsA Ig-like" evidence="4">
    <location>
        <begin position="55"/>
        <end position="156"/>
    </location>
</feature>
<dbReference type="RefSeq" id="WP_304996193.1">
    <property type="nucleotide sequence ID" value="NZ_CP101717.1"/>
</dbReference>
<proteinExistence type="predicted"/>
<evidence type="ECO:0000313" key="5">
    <source>
        <dbReference type="EMBL" id="WLD58905.1"/>
    </source>
</evidence>
<organism evidence="5">
    <name type="scientific">Salinispirillum sp. LH 10-3-1</name>
    <dbReference type="NCBI Taxonomy" id="2952525"/>
    <lineage>
        <taxon>Bacteria</taxon>
        <taxon>Pseudomonadati</taxon>
        <taxon>Pseudomonadota</taxon>
        <taxon>Gammaproteobacteria</taxon>
        <taxon>Oceanospirillales</taxon>
        <taxon>Saccharospirillaceae</taxon>
        <taxon>Salinispirillum</taxon>
    </lineage>
</organism>
<evidence type="ECO:0000259" key="4">
    <source>
        <dbReference type="Pfam" id="PF13205"/>
    </source>
</evidence>
<keyword evidence="1 3" id="KW-0732">Signal</keyword>
<name>A0AB38YJ89_9GAMM</name>
<dbReference type="Pfam" id="PF13205">
    <property type="entry name" value="Big_5"/>
    <property type="match status" value="1"/>
</dbReference>
<feature type="chain" id="PRO_5044259393" evidence="3">
    <location>
        <begin position="28"/>
        <end position="658"/>
    </location>
</feature>
<feature type="signal peptide" evidence="3">
    <location>
        <begin position="1"/>
        <end position="27"/>
    </location>
</feature>
<feature type="region of interest" description="Disordered" evidence="2">
    <location>
        <begin position="29"/>
        <end position="57"/>
    </location>
</feature>
<sequence length="658" mass="71481">MSSQSSVFWASLLCVSSLMLSGCNVSSDSGSASNDPSAGNDDGNNDGDSNGNSSGLSVVQTYPADGATLVPLNAIIRAELNNDINESFQDDLIKLYQGAMEVSGQGQSTALPYNEIRFTPSSPLEKDTEYSVTLFADLEDNEFNELGVNYNWTFRTLAKDWTTESSLTADLEAAYLSRGENNNRTGDRYDGPEIAMNVQGDAVVAWSSVLSLDFGVIETDLVVRLFDSSTGQWSSPEVLGRHEFRDSGDGGAYRPGIAINAGGDILVAYPSNNETGQSMIVYQWDGVDWSDTTIATDSIESTFDANGYYRSARVALDDSGSAAVVWGQRLDTLDSLDDSTSPFIWASHFDEASGEWDDDPTGLSLAMSQLDLGTRHFFNRLARHPDIAINAEGNLMAVWIERHKKIGFSAFPENYDRTPVARLYNASTQSWESTATLLDADNDRVRIDSPVRVKPLGENGFIALWADSAATVDGVQTNARLRAALFEGGNWSDPVEVGDVTTIATFKNIDISTNSQGDAVIVWTGRESGEGQLFERERVLLGRLYKADGGWQEVETLFRKEGNFDLDLRLMQAQMNEDGTAIVVSGGSNQTGTNDSTGLFHHSYDGENWLSPYRLVENQFGGTFHRLGSNGLGDAILVHGGTPGGSTGRSALYFRLLE</sequence>
<feature type="compositionally biased region" description="Low complexity" evidence="2">
    <location>
        <begin position="29"/>
        <end position="55"/>
    </location>
</feature>
<evidence type="ECO:0000256" key="2">
    <source>
        <dbReference type="SAM" id="MobiDB-lite"/>
    </source>
</evidence>
<reference evidence="5" key="1">
    <citation type="submission" date="2022-07" db="EMBL/GenBank/DDBJ databases">
        <title>Complete genome sequence of Salinispirillum sp. LH10-3-1 capable of multiple carbohydrate inversion isolated from a soda lake.</title>
        <authorList>
            <person name="Liu J."/>
            <person name="Zhai Y."/>
            <person name="Zhang H."/>
            <person name="Yang H."/>
            <person name="Qu J."/>
            <person name="Li J."/>
        </authorList>
    </citation>
    <scope>NUCLEOTIDE SEQUENCE</scope>
    <source>
        <strain evidence="5">LH 10-3-1</strain>
    </source>
</reference>
<protein>
    <submittedName>
        <fullName evidence="5">Ig-like domain-containing protein</fullName>
    </submittedName>
</protein>
<accession>A0AB38YJ89</accession>
<evidence type="ECO:0000256" key="1">
    <source>
        <dbReference type="ARBA" id="ARBA00022729"/>
    </source>
</evidence>
<dbReference type="EMBL" id="CP101717">
    <property type="protein sequence ID" value="WLD58905.1"/>
    <property type="molecule type" value="Genomic_DNA"/>
</dbReference>
<dbReference type="AlphaFoldDB" id="A0AB38YJ89"/>
<gene>
    <name evidence="5" type="ORF">NFC81_03725</name>
</gene>
<dbReference type="InterPro" id="IPR032812">
    <property type="entry name" value="SbsA_Ig"/>
</dbReference>